<keyword evidence="4" id="KW-0378">Hydrolase</keyword>
<reference evidence="4 5" key="1">
    <citation type="submission" date="2019-05" db="EMBL/GenBank/DDBJ databases">
        <title>Genome-based reclassification of Lactobacillus casei as Lactobacillus casei subsp. casei. subsp.nov., description of Lactobacillus casei subsp. zeae subsp. nov., and emended description of Lactobacillus casei.</title>
        <authorList>
            <person name="Huang C.-H."/>
        </authorList>
    </citation>
    <scope>NUCLEOTIDE SEQUENCE [LARGE SCALE GENOMIC DNA]</scope>
    <source>
        <strain evidence="4 5">CRBIP24.58</strain>
    </source>
</reference>
<name>A0A5R8LST4_LACZE</name>
<sequence length="225" mass="25160">MNSSKDFLVKRIACVVLIYILTQVPSSFLVVIPNVQSVSSTMMLAAAFFLASAIVIYIAYRFVFKYTQRSMTQRVELRDIWYIVGGYVITVISDNVLMALNNLIYHQSDTPNNQMIRDSFMDANWMVTVLLIVEIVLITPITEELIFRGVLFNLFFSPNRIGLRTLLSTSLFAAVHATDTIFGFLLYAFSGIVFATVYAKTGKLQNAMALHVVMNAAATVAILLS</sequence>
<evidence type="ECO:0000313" key="4">
    <source>
        <dbReference type="EMBL" id="TLF40311.1"/>
    </source>
</evidence>
<comment type="similarity">
    <text evidence="1">Belongs to the UPF0177 family.</text>
</comment>
<feature type="domain" description="CAAX prenyl protease 2/Lysostaphin resistance protein A-like" evidence="3">
    <location>
        <begin position="128"/>
        <end position="216"/>
    </location>
</feature>
<accession>A0A5R8LST4</accession>
<dbReference type="InterPro" id="IPR052710">
    <property type="entry name" value="CAAX_protease"/>
</dbReference>
<keyword evidence="4" id="KW-0482">Metalloprotease</keyword>
<evidence type="ECO:0000313" key="5">
    <source>
        <dbReference type="Proteomes" id="UP000307781"/>
    </source>
</evidence>
<feature type="transmembrane region" description="Helical" evidence="2">
    <location>
        <begin position="181"/>
        <end position="199"/>
    </location>
</feature>
<dbReference type="GO" id="GO:0006508">
    <property type="term" value="P:proteolysis"/>
    <property type="evidence" value="ECO:0007669"/>
    <property type="project" value="UniProtKB-KW"/>
</dbReference>
<evidence type="ECO:0000256" key="2">
    <source>
        <dbReference type="SAM" id="Phobius"/>
    </source>
</evidence>
<dbReference type="EMBL" id="VBWN01000008">
    <property type="protein sequence ID" value="TLF40311.1"/>
    <property type="molecule type" value="Genomic_DNA"/>
</dbReference>
<feature type="transmembrane region" description="Helical" evidence="2">
    <location>
        <begin position="206"/>
        <end position="224"/>
    </location>
</feature>
<proteinExistence type="inferred from homology"/>
<organism evidence="4 5">
    <name type="scientific">Lacticaseibacillus zeae</name>
    <name type="common">Lactobacillus zeae</name>
    <dbReference type="NCBI Taxonomy" id="57037"/>
    <lineage>
        <taxon>Bacteria</taxon>
        <taxon>Bacillati</taxon>
        <taxon>Bacillota</taxon>
        <taxon>Bacilli</taxon>
        <taxon>Lactobacillales</taxon>
        <taxon>Lactobacillaceae</taxon>
        <taxon>Lacticaseibacillus</taxon>
    </lineage>
</organism>
<evidence type="ECO:0000256" key="1">
    <source>
        <dbReference type="ARBA" id="ARBA00009067"/>
    </source>
</evidence>
<comment type="caution">
    <text evidence="4">The sequence shown here is derived from an EMBL/GenBank/DDBJ whole genome shotgun (WGS) entry which is preliminary data.</text>
</comment>
<feature type="transmembrane region" description="Helical" evidence="2">
    <location>
        <begin position="12"/>
        <end position="32"/>
    </location>
</feature>
<dbReference type="AlphaFoldDB" id="A0A5R8LST4"/>
<keyword evidence="2" id="KW-1133">Transmembrane helix</keyword>
<dbReference type="Pfam" id="PF02517">
    <property type="entry name" value="Rce1-like"/>
    <property type="match status" value="1"/>
</dbReference>
<dbReference type="PANTHER" id="PTHR36435">
    <property type="entry name" value="SLR1288 PROTEIN"/>
    <property type="match status" value="1"/>
</dbReference>
<gene>
    <name evidence="4" type="ORF">FEI14_10925</name>
</gene>
<dbReference type="GO" id="GO:0008237">
    <property type="term" value="F:metallopeptidase activity"/>
    <property type="evidence" value="ECO:0007669"/>
    <property type="project" value="UniProtKB-KW"/>
</dbReference>
<feature type="transmembrane region" description="Helical" evidence="2">
    <location>
        <begin position="125"/>
        <end position="142"/>
    </location>
</feature>
<keyword evidence="2" id="KW-0472">Membrane</keyword>
<keyword evidence="2" id="KW-0812">Transmembrane</keyword>
<dbReference type="Proteomes" id="UP000307781">
    <property type="component" value="Unassembled WGS sequence"/>
</dbReference>
<protein>
    <submittedName>
        <fullName evidence="4">CPBP family intramembrane metalloprotease</fullName>
    </submittedName>
</protein>
<dbReference type="PANTHER" id="PTHR36435:SF1">
    <property type="entry name" value="CAAX AMINO TERMINAL PROTEASE FAMILY PROTEIN"/>
    <property type="match status" value="1"/>
</dbReference>
<dbReference type="GO" id="GO:0004175">
    <property type="term" value="F:endopeptidase activity"/>
    <property type="evidence" value="ECO:0007669"/>
    <property type="project" value="UniProtKB-ARBA"/>
</dbReference>
<dbReference type="InterPro" id="IPR003675">
    <property type="entry name" value="Rce1/LyrA-like_dom"/>
</dbReference>
<evidence type="ECO:0000259" key="3">
    <source>
        <dbReference type="Pfam" id="PF02517"/>
    </source>
</evidence>
<feature type="transmembrane region" description="Helical" evidence="2">
    <location>
        <begin position="38"/>
        <end position="60"/>
    </location>
</feature>
<dbReference type="GO" id="GO:0080120">
    <property type="term" value="P:CAAX-box protein maturation"/>
    <property type="evidence" value="ECO:0007669"/>
    <property type="project" value="UniProtKB-ARBA"/>
</dbReference>
<keyword evidence="4" id="KW-0645">Protease</keyword>